<dbReference type="Proteomes" id="UP000501048">
    <property type="component" value="Chromosome"/>
</dbReference>
<comment type="subcellular location">
    <subcellularLocation>
        <location evidence="1">Membrane</location>
    </subcellularLocation>
</comment>
<evidence type="ECO:0000256" key="1">
    <source>
        <dbReference type="ARBA" id="ARBA00004370"/>
    </source>
</evidence>
<keyword evidence="5" id="KW-0472">Membrane</keyword>
<keyword evidence="3" id="KW-0378">Hydrolase</keyword>
<protein>
    <submittedName>
        <fullName evidence="7">Dynamin GTPase</fullName>
    </submittedName>
</protein>
<proteinExistence type="predicted"/>
<gene>
    <name evidence="7" type="primary">dynA</name>
    <name evidence="7" type="ORF">HC660_20820</name>
</gene>
<keyword evidence="4" id="KW-0342">GTP-binding</keyword>
<keyword evidence="8" id="KW-1185">Reference proteome</keyword>
<dbReference type="PANTHER" id="PTHR10465:SF0">
    <property type="entry name" value="SARCALUMENIN"/>
    <property type="match status" value="1"/>
</dbReference>
<dbReference type="InterPro" id="IPR045063">
    <property type="entry name" value="Dynamin_N"/>
</dbReference>
<evidence type="ECO:0000259" key="6">
    <source>
        <dbReference type="Pfam" id="PF00350"/>
    </source>
</evidence>
<dbReference type="Pfam" id="PF00350">
    <property type="entry name" value="Dynamin_N"/>
    <property type="match status" value="2"/>
</dbReference>
<dbReference type="CDD" id="cd09912">
    <property type="entry name" value="DLP_2"/>
    <property type="match status" value="2"/>
</dbReference>
<feature type="domain" description="Dynamin N-terminal" evidence="6">
    <location>
        <begin position="636"/>
        <end position="858"/>
    </location>
</feature>
<evidence type="ECO:0000256" key="2">
    <source>
        <dbReference type="ARBA" id="ARBA00022741"/>
    </source>
</evidence>
<reference evidence="7 8" key="1">
    <citation type="submission" date="2020-04" db="EMBL/GenBank/DDBJ databases">
        <title>Plant growth promoting and environmental Bacillus: genomic and epigenetic comparison.</title>
        <authorList>
            <person name="Reva O.N."/>
            <person name="Lutz S."/>
            <person name="Ahrens C.H."/>
        </authorList>
    </citation>
    <scope>NUCLEOTIDE SEQUENCE [LARGE SCALE GENOMIC DNA]</scope>
    <source>
        <strain evidence="7 8">UCMB5075</strain>
    </source>
</reference>
<dbReference type="InterPro" id="IPR027094">
    <property type="entry name" value="Mitofusin_fam"/>
</dbReference>
<evidence type="ECO:0000313" key="7">
    <source>
        <dbReference type="EMBL" id="QJC96557.1"/>
    </source>
</evidence>
<accession>A0ABX6LXE8</accession>
<dbReference type="InterPro" id="IPR027417">
    <property type="entry name" value="P-loop_NTPase"/>
</dbReference>
<keyword evidence="2" id="KW-0547">Nucleotide-binding</keyword>
<evidence type="ECO:0000256" key="3">
    <source>
        <dbReference type="ARBA" id="ARBA00022801"/>
    </source>
</evidence>
<evidence type="ECO:0000256" key="5">
    <source>
        <dbReference type="ARBA" id="ARBA00023136"/>
    </source>
</evidence>
<feature type="domain" description="Dynamin N-terminal" evidence="6">
    <location>
        <begin position="66"/>
        <end position="220"/>
    </location>
</feature>
<sequence>MYSDLSKKIHNRNGTKGFRLMTERSRQELLYKTGVLYEQMVENQDEKRAAKLASVVEKAADDEIYIAFTGHYSAGKSSLLNFLLMENILPTSPIPTSANLVVIRNGEKRVRLHTTDGACAELEGAYHKDKVQQYCKDGEQIETVEIFDRYTEVEPGVAYIDTPGIDSTDEAHFLSAASILHQADALFYVVHYNHVHSEENVLFLRSIKDSIPNIYFIVNQIDRHDETETRFEDYKAQVEAMLCQEGIPEDALFFTSVTEPNHPFNQIGILRKKLKRIEQQSKRNLHSITEQKVQNLLREHTEMLLKEDTENPSSGEQLEKQARLVDSLQFQSAEAANKPIEAESTMQKEVNRILKNANLTPFEMRELAAAYLESREHSFKTGFFFSKAKTAQEREKRRNEFFSDIKKRTEAEADWHIIDILHKLAKGFGIQSAECEKLIQAYRTPLHVDIIERAVKPGAAYSSEYVLQYTKDLAELIRKEAKVEASDIIKTLTDTVKQSASIEQETINSRLTQESEKLACLQKQASHEQYAREKAGRMWAIWEEASASPINIDLDWFRKKKKKVKAPEQKQSQAQYMQQQTQKIEIKSGKELPLQDQIKRFYTLSDLLGEYRMLSKQISAFRERIKRLEGRKFTLALFGGFSSGKSSFANALVGERVLPSSPTPTTATINKITKPVNGKSHKTADVIFKTEDDITAEIMQLTGMQEEPQGRSFAEKWKKAIKKERLQEEQINMISHFLLAYEKYQQYIQAQKILTIPLSELKPYVAEETTACAVKEVTVYFKCPLTEKGITIVDTPGASSLNKRHTELAFQYIKDADAFFYMTYYQHSFSKGDRSFLRKLGLVKESLSMDKMFFVINAADLAKDKAELETVTDYVRSELLKEGIHDPQLFYVSSKEELLGKSKTNHNQFSKVREQLDQFIEVDVKKAAAAQLSSEADKLCETVVQLHQSQHQSKEEKEAQKKRLLLSFERAAAAIKERRNSEIIIEKVKKDTREQLYHITQRLSFFANDLLKSSFHPGLQNGDWKKNIGAAMKTVLHEYQFEYIQEIKTLDIRMSGFIERHITEEWLESCQNTLKEDGYFSIYADDQLSNSIQLKEVEPEIDERAFEQEQKQIKSPKQFFEQKGKAGFIEAVRTKLMKITELWIKNEEESLISHYAEYVRRLQYGMAEKALAQIEGQRDTYVEGYAEGERMKEIEEAYQACITWQRSGDTIKM</sequence>
<organism evidence="7 8">
    <name type="scientific">Bacillus mojavensis</name>
    <dbReference type="NCBI Taxonomy" id="72360"/>
    <lineage>
        <taxon>Bacteria</taxon>
        <taxon>Bacillati</taxon>
        <taxon>Bacillota</taxon>
        <taxon>Bacilli</taxon>
        <taxon>Bacillales</taxon>
        <taxon>Bacillaceae</taxon>
        <taxon>Bacillus</taxon>
    </lineage>
</organism>
<dbReference type="SUPFAM" id="SSF52540">
    <property type="entry name" value="P-loop containing nucleoside triphosphate hydrolases"/>
    <property type="match status" value="2"/>
</dbReference>
<dbReference type="EMBL" id="CP051464">
    <property type="protein sequence ID" value="QJC96557.1"/>
    <property type="molecule type" value="Genomic_DNA"/>
</dbReference>
<evidence type="ECO:0000256" key="4">
    <source>
        <dbReference type="ARBA" id="ARBA00023134"/>
    </source>
</evidence>
<dbReference type="Gene3D" id="3.40.50.300">
    <property type="entry name" value="P-loop containing nucleotide triphosphate hydrolases"/>
    <property type="match status" value="2"/>
</dbReference>
<evidence type="ECO:0000313" key="8">
    <source>
        <dbReference type="Proteomes" id="UP000501048"/>
    </source>
</evidence>
<dbReference type="PANTHER" id="PTHR10465">
    <property type="entry name" value="TRANSMEMBRANE GTPASE FZO1"/>
    <property type="match status" value="1"/>
</dbReference>
<name>A0ABX6LXE8_BACMO</name>